<keyword evidence="5 7" id="KW-1133">Transmembrane helix</keyword>
<dbReference type="InterPro" id="IPR003416">
    <property type="entry name" value="MgtC/SapB/SrpB/YhiD_fam"/>
</dbReference>
<proteinExistence type="inferred from homology"/>
<dbReference type="PANTHER" id="PTHR33778">
    <property type="entry name" value="PROTEIN MGTC"/>
    <property type="match status" value="1"/>
</dbReference>
<reference evidence="9 10" key="1">
    <citation type="submission" date="2019-07" db="EMBL/GenBank/DDBJ databases">
        <title>Draft genome sequences of 15 bacterial species constituting the stable defined intestinal microbiota of the GM15 gnotobiotic mouse model.</title>
        <authorList>
            <person name="Elie C."/>
            <person name="Mathieu A."/>
            <person name="Saliou A."/>
            <person name="Darnaud M."/>
            <person name="Leulier F."/>
            <person name="Tamellini A."/>
        </authorList>
    </citation>
    <scope>NUCLEOTIDE SEQUENCE [LARGE SCALE GENOMIC DNA]</scope>
    <source>
        <strain evidence="10">ASF 502</strain>
    </source>
</reference>
<evidence type="ECO:0000256" key="5">
    <source>
        <dbReference type="ARBA" id="ARBA00022989"/>
    </source>
</evidence>
<feature type="transmembrane region" description="Helical" evidence="7">
    <location>
        <begin position="105"/>
        <end position="124"/>
    </location>
</feature>
<name>A0A9X5CC20_9FIRM</name>
<evidence type="ECO:0000256" key="1">
    <source>
        <dbReference type="ARBA" id="ARBA00004651"/>
    </source>
</evidence>
<dbReference type="GO" id="GO:0005886">
    <property type="term" value="C:plasma membrane"/>
    <property type="evidence" value="ECO:0007669"/>
    <property type="project" value="UniProtKB-SubCell"/>
</dbReference>
<dbReference type="InterPro" id="IPR049177">
    <property type="entry name" value="MgtC_SapB_SrpB_YhiD_N"/>
</dbReference>
<gene>
    <name evidence="9" type="ORF">FMM80_26100</name>
</gene>
<feature type="transmembrane region" description="Helical" evidence="7">
    <location>
        <begin position="22"/>
        <end position="41"/>
    </location>
</feature>
<comment type="similarity">
    <text evidence="2">Belongs to the MgtC/SapB family.</text>
</comment>
<feature type="transmembrane region" description="Helical" evidence="7">
    <location>
        <begin position="81"/>
        <end position="98"/>
    </location>
</feature>
<dbReference type="RefSeq" id="WP_004081640.1">
    <property type="nucleotide sequence ID" value="NZ_VIRB01000149.1"/>
</dbReference>
<organism evidence="9 10">
    <name type="scientific">Schaedlerella arabinosiphila</name>
    <dbReference type="NCBI Taxonomy" id="2044587"/>
    <lineage>
        <taxon>Bacteria</taxon>
        <taxon>Bacillati</taxon>
        <taxon>Bacillota</taxon>
        <taxon>Clostridia</taxon>
        <taxon>Lachnospirales</taxon>
        <taxon>Lachnospiraceae</taxon>
        <taxon>Schaedlerella</taxon>
    </lineage>
</organism>
<dbReference type="Proteomes" id="UP000474104">
    <property type="component" value="Unassembled WGS sequence"/>
</dbReference>
<comment type="caution">
    <text evidence="9">The sequence shown here is derived from an EMBL/GenBank/DDBJ whole genome shotgun (WGS) entry which is preliminary data.</text>
</comment>
<dbReference type="EMBL" id="VIRB01000149">
    <property type="protein sequence ID" value="NDO71929.1"/>
    <property type="molecule type" value="Genomic_DNA"/>
</dbReference>
<feature type="domain" description="MgtC/SapB/SrpB/YhiD N-terminal" evidence="8">
    <location>
        <begin position="26"/>
        <end position="145"/>
    </location>
</feature>
<evidence type="ECO:0000256" key="6">
    <source>
        <dbReference type="ARBA" id="ARBA00023136"/>
    </source>
</evidence>
<accession>A0A9X5CC20</accession>
<protein>
    <submittedName>
        <fullName evidence="9">MgtC/SapB family protein</fullName>
    </submittedName>
</protein>
<dbReference type="AlphaFoldDB" id="A0A9X5CC20"/>
<evidence type="ECO:0000256" key="3">
    <source>
        <dbReference type="ARBA" id="ARBA00022475"/>
    </source>
</evidence>
<evidence type="ECO:0000256" key="2">
    <source>
        <dbReference type="ARBA" id="ARBA00009298"/>
    </source>
</evidence>
<feature type="transmembrane region" description="Helical" evidence="7">
    <location>
        <begin position="53"/>
        <end position="75"/>
    </location>
</feature>
<evidence type="ECO:0000313" key="10">
    <source>
        <dbReference type="Proteomes" id="UP000474104"/>
    </source>
</evidence>
<evidence type="ECO:0000256" key="7">
    <source>
        <dbReference type="SAM" id="Phobius"/>
    </source>
</evidence>
<evidence type="ECO:0000256" key="4">
    <source>
        <dbReference type="ARBA" id="ARBA00022692"/>
    </source>
</evidence>
<evidence type="ECO:0000259" key="8">
    <source>
        <dbReference type="Pfam" id="PF02308"/>
    </source>
</evidence>
<dbReference type="Pfam" id="PF02308">
    <property type="entry name" value="MgtC"/>
    <property type="match status" value="1"/>
</dbReference>
<dbReference type="PRINTS" id="PR01837">
    <property type="entry name" value="MGTCSAPBPROT"/>
</dbReference>
<keyword evidence="6 7" id="KW-0472">Membrane</keyword>
<evidence type="ECO:0000313" key="9">
    <source>
        <dbReference type="EMBL" id="NDO71929.1"/>
    </source>
</evidence>
<keyword evidence="3" id="KW-1003">Cell membrane</keyword>
<sequence>MDKILDYIGMIGAENVMQMTSGISRIILAAVCGALIGMERGRKHRPAGLRTHMLVCVASALVMVTNEQLIVAYGTGDPTRMGAQVISGIGFLGAGTILTDRQNRIRGLTTAAGLWASACIGLAIGSGYYVGGILTCFFILLIFTKFIGIEKRIVKKSRTMEVKISFEDAKNLTQFISALTSCDCNVISFEQMGEEADLLIVLPGSDFREEVIRIFHSCGGMKTIEEL</sequence>
<keyword evidence="4 7" id="KW-0812">Transmembrane</keyword>
<feature type="transmembrane region" description="Helical" evidence="7">
    <location>
        <begin position="130"/>
        <end position="148"/>
    </location>
</feature>
<dbReference type="OrthoDB" id="9811198at2"/>
<dbReference type="PANTHER" id="PTHR33778:SF1">
    <property type="entry name" value="MAGNESIUM TRANSPORTER YHID-RELATED"/>
    <property type="match status" value="1"/>
</dbReference>
<comment type="subcellular location">
    <subcellularLocation>
        <location evidence="1">Cell membrane</location>
        <topology evidence="1">Multi-pass membrane protein</topology>
    </subcellularLocation>
</comment>